<dbReference type="PANTHER" id="PTHR36933:SF1">
    <property type="entry name" value="SLL0788 PROTEIN"/>
    <property type="match status" value="1"/>
</dbReference>
<dbReference type="EMBL" id="RBDX01000027">
    <property type="protein sequence ID" value="RKN05414.1"/>
    <property type="molecule type" value="Genomic_DNA"/>
</dbReference>
<accession>A0A3A9W7X6</accession>
<comment type="caution">
    <text evidence="2">The sequence shown here is derived from an EMBL/GenBank/DDBJ whole genome shotgun (WGS) entry which is preliminary data.</text>
</comment>
<dbReference type="Proteomes" id="UP000268652">
    <property type="component" value="Unassembled WGS sequence"/>
</dbReference>
<gene>
    <name evidence="3" type="ORF">D7318_24930</name>
    <name evidence="2" type="ORF">D7319_25565</name>
</gene>
<dbReference type="Gene3D" id="1.20.1260.10">
    <property type="match status" value="1"/>
</dbReference>
<dbReference type="EMBL" id="RBDY01000025">
    <property type="protein sequence ID" value="RKN16921.1"/>
    <property type="molecule type" value="Genomic_DNA"/>
</dbReference>
<dbReference type="PANTHER" id="PTHR36933">
    <property type="entry name" value="SLL0788 PROTEIN"/>
    <property type="match status" value="1"/>
</dbReference>
<evidence type="ECO:0000259" key="1">
    <source>
        <dbReference type="Pfam" id="PF03713"/>
    </source>
</evidence>
<protein>
    <submittedName>
        <fullName evidence="2">DUF305 domain-containing protein</fullName>
    </submittedName>
</protein>
<keyword evidence="4" id="KW-1185">Reference proteome</keyword>
<evidence type="ECO:0000313" key="3">
    <source>
        <dbReference type="EMBL" id="RKN16921.1"/>
    </source>
</evidence>
<evidence type="ECO:0000313" key="2">
    <source>
        <dbReference type="EMBL" id="RKN05414.1"/>
    </source>
</evidence>
<evidence type="ECO:0000313" key="4">
    <source>
        <dbReference type="Proteomes" id="UP000268652"/>
    </source>
</evidence>
<feature type="domain" description="DUF305" evidence="1">
    <location>
        <begin position="19"/>
        <end position="184"/>
    </location>
</feature>
<dbReference type="Proteomes" id="UP000275024">
    <property type="component" value="Unassembled WGS sequence"/>
</dbReference>
<evidence type="ECO:0000313" key="5">
    <source>
        <dbReference type="Proteomes" id="UP000275024"/>
    </source>
</evidence>
<name>A0A3A9W7X6_9ACTN</name>
<dbReference type="AlphaFoldDB" id="A0A3A9W7X6"/>
<reference evidence="4 5" key="1">
    <citation type="submission" date="2018-09" db="EMBL/GenBank/DDBJ databases">
        <title>Streptomyces sp. nov. DS1-2, an endophytic actinomycete isolated from roots of Dendrobium scabrilingue.</title>
        <authorList>
            <person name="Kuncharoen N."/>
            <person name="Kudo T."/>
            <person name="Ohkuma M."/>
            <person name="Yuki M."/>
            <person name="Tanasupawat S."/>
        </authorList>
    </citation>
    <scope>NUCLEOTIDE SEQUENCE [LARGE SCALE GENOMIC DNA]</scope>
    <source>
        <strain evidence="2 5">AZ1-7</strain>
        <strain evidence="3 4">DS1-2</strain>
    </source>
</reference>
<dbReference type="Pfam" id="PF03713">
    <property type="entry name" value="DUF305"/>
    <property type="match status" value="1"/>
</dbReference>
<dbReference type="OrthoDB" id="26872at2"/>
<organism evidence="2 5">
    <name type="scientific">Streptomyces radicis</name>
    <dbReference type="NCBI Taxonomy" id="1750517"/>
    <lineage>
        <taxon>Bacteria</taxon>
        <taxon>Bacillati</taxon>
        <taxon>Actinomycetota</taxon>
        <taxon>Actinomycetes</taxon>
        <taxon>Kitasatosporales</taxon>
        <taxon>Streptomycetaceae</taxon>
        <taxon>Streptomyces</taxon>
    </lineage>
</organism>
<dbReference type="InterPro" id="IPR005183">
    <property type="entry name" value="DUF305_CopM-like"/>
</dbReference>
<dbReference type="InterPro" id="IPR012347">
    <property type="entry name" value="Ferritin-like"/>
</dbReference>
<proteinExistence type="predicted"/>
<sequence length="189" mass="20450">MSPEGSSASSSTPDEDSVDVGFARDMSVHHQQAVEMSFLVRDNTDDEDVRLLAFDIINTQANQRGMMLGWLEVWDMPKSTSTPMEWMPGHSMPDHEGMDGMEDMDGAAALMPGMATDEDIEELTAAEGRAAEVLFLELMIEHHQGGVEMARAAADAASTEEVERLAGGMVEAQASEIDLMNDMLAARGA</sequence>